<feature type="transmembrane region" description="Helical" evidence="8">
    <location>
        <begin position="266"/>
        <end position="286"/>
    </location>
</feature>
<evidence type="ECO:0000259" key="11">
    <source>
        <dbReference type="PROSITE" id="PS50928"/>
    </source>
</evidence>
<name>A0ABS6W820_9BIFI</name>
<dbReference type="PANTHER" id="PTHR47314:SF1">
    <property type="entry name" value="MALTOSE_MALTODEXTRIN TRANSPORT SYSTEM PERMEASE PROTEIN MALF"/>
    <property type="match status" value="1"/>
</dbReference>
<evidence type="ECO:0000256" key="10">
    <source>
        <dbReference type="SAM" id="MobiDB-lite"/>
    </source>
</evidence>
<evidence type="ECO:0000256" key="2">
    <source>
        <dbReference type="ARBA" id="ARBA00009047"/>
    </source>
</evidence>
<dbReference type="PROSITE" id="PS50928">
    <property type="entry name" value="ABC_TM1"/>
    <property type="match status" value="1"/>
</dbReference>
<accession>A0ABS6W820</accession>
<comment type="subcellular location">
    <subcellularLocation>
        <location evidence="1 8">Cell membrane</location>
        <topology evidence="1 8">Multi-pass membrane protein</topology>
    </subcellularLocation>
</comment>
<dbReference type="EMBL" id="JAHBBD010000007">
    <property type="protein sequence ID" value="MBW3082648.1"/>
    <property type="molecule type" value="Genomic_DNA"/>
</dbReference>
<evidence type="ECO:0000313" key="12">
    <source>
        <dbReference type="EMBL" id="MBW3082648.1"/>
    </source>
</evidence>
<dbReference type="CDD" id="cd06261">
    <property type="entry name" value="TM_PBP2"/>
    <property type="match status" value="1"/>
</dbReference>
<keyword evidence="5 8" id="KW-0812">Transmembrane</keyword>
<dbReference type="Proteomes" id="UP000812844">
    <property type="component" value="Unassembled WGS sequence"/>
</dbReference>
<feature type="region of interest" description="Disordered" evidence="10">
    <location>
        <begin position="1"/>
        <end position="21"/>
    </location>
</feature>
<evidence type="ECO:0000256" key="3">
    <source>
        <dbReference type="ARBA" id="ARBA00022448"/>
    </source>
</evidence>
<feature type="transmembrane region" description="Helical" evidence="8">
    <location>
        <begin position="168"/>
        <end position="193"/>
    </location>
</feature>
<comment type="similarity">
    <text evidence="2 9">Belongs to the binding-protein-dependent transport system permease family. MalFG subfamily.</text>
</comment>
<feature type="transmembrane region" description="Helical" evidence="8">
    <location>
        <begin position="430"/>
        <end position="452"/>
    </location>
</feature>
<proteinExistence type="inferred from homology"/>
<feature type="transmembrane region" description="Helical" evidence="8">
    <location>
        <begin position="110"/>
        <end position="134"/>
    </location>
</feature>
<feature type="transmembrane region" description="Helical" evidence="8">
    <location>
        <begin position="364"/>
        <end position="382"/>
    </location>
</feature>
<evidence type="ECO:0000256" key="9">
    <source>
        <dbReference type="RuleBase" id="RU367050"/>
    </source>
</evidence>
<keyword evidence="3 8" id="KW-0813">Transport</keyword>
<keyword evidence="4 9" id="KW-1003">Cell membrane</keyword>
<sequence length="465" mass="51325">MSLSSTIGRLRGRSASPDDVAPSPYTVRAAFRDGDAATRLSAVVLGLGNLARGQVVKGLAFLAVEIGFVVFIVRTGVANIAMIPSLGWRTQTKHMNEQGYWLYDQGDNSVIVLLYGVATLFIIAAFVWFWTVAVRSAYKAQKLKERDGAAPTLVDDLRAFTDLKAHDLLLGLPVAGVLGFTILPTLFMMSMAFTSYDSDHVQLFDWVGLENFTSIFGLSGEVNAGLFGQVLAWTLVWAFFATFLNFFFGTFLAMAINRKTIRGKGFWRALFSLSMAVPQFVSLLVMRTMLQQEGIVNRVLSALGWIDQPLPFFTDPTWARVTVIVINLWVGIPFTIMQVTGILQNIPAEQYEAARIDGANWWQTFVRITMPYMLFVLTPYLITTFTANVNNFNVIYLLSGGDPTPVGASAGSTDLLVTWLYKLTVDRGDYNIGAVIGIFTFVVLAVVSLITYRSSGSYKNEGGFR</sequence>
<feature type="transmembrane region" description="Helical" evidence="8">
    <location>
        <begin position="59"/>
        <end position="83"/>
    </location>
</feature>
<evidence type="ECO:0000256" key="8">
    <source>
        <dbReference type="RuleBase" id="RU363032"/>
    </source>
</evidence>
<keyword evidence="6 8" id="KW-1133">Transmembrane helix</keyword>
<keyword evidence="13" id="KW-1185">Reference proteome</keyword>
<organism evidence="12 13">
    <name type="scientific">Bifidobacterium phasiani</name>
    <dbReference type="NCBI Taxonomy" id="2834431"/>
    <lineage>
        <taxon>Bacteria</taxon>
        <taxon>Bacillati</taxon>
        <taxon>Actinomycetota</taxon>
        <taxon>Actinomycetes</taxon>
        <taxon>Bifidobacteriales</taxon>
        <taxon>Bifidobacteriaceae</taxon>
        <taxon>Bifidobacterium</taxon>
    </lineage>
</organism>
<comment type="caution">
    <text evidence="12">The sequence shown here is derived from an EMBL/GenBank/DDBJ whole genome shotgun (WGS) entry which is preliminary data.</text>
</comment>
<evidence type="ECO:0000256" key="7">
    <source>
        <dbReference type="ARBA" id="ARBA00023136"/>
    </source>
</evidence>
<evidence type="ECO:0000313" key="13">
    <source>
        <dbReference type="Proteomes" id="UP000812844"/>
    </source>
</evidence>
<feature type="transmembrane region" description="Helical" evidence="8">
    <location>
        <begin position="318"/>
        <end position="343"/>
    </location>
</feature>
<evidence type="ECO:0000256" key="6">
    <source>
        <dbReference type="ARBA" id="ARBA00022989"/>
    </source>
</evidence>
<evidence type="ECO:0000256" key="1">
    <source>
        <dbReference type="ARBA" id="ARBA00004651"/>
    </source>
</evidence>
<comment type="function">
    <text evidence="9">Part of the ABC transporter complex MalEFGK involved in maltose/maltodextrin import. Probably responsible for the translocation of the substrate across the membrane.</text>
</comment>
<feature type="transmembrane region" description="Helical" evidence="8">
    <location>
        <begin position="230"/>
        <end position="254"/>
    </location>
</feature>
<reference evidence="12 13" key="1">
    <citation type="submission" date="2021-05" db="EMBL/GenBank/DDBJ databases">
        <title>Phylogenetic classification of ten novel species belonging to the genus Bifidobacterium comprising B. colchicus sp. nov., B. abeli sp. nov., B. bicoloris sp. nov., B. guerezis sp. nov., B. rosaliae sp. nov., B. santillanensis sp. nov., B. argentati sp. nov., B. amazzoni sp. nov., B. pluviali sp. nov., and B. pinnaculum sp. nov.</title>
        <authorList>
            <person name="Lugli G.A."/>
            <person name="Ruiz Garcia L."/>
            <person name="Margolles A."/>
            <person name="Ventura M."/>
        </authorList>
    </citation>
    <scope>NUCLEOTIDE SEQUENCE [LARGE SCALE GENOMIC DNA]</scope>
    <source>
        <strain evidence="12 13">6T3</strain>
    </source>
</reference>
<keyword evidence="7 8" id="KW-0472">Membrane</keyword>
<evidence type="ECO:0000256" key="5">
    <source>
        <dbReference type="ARBA" id="ARBA00022692"/>
    </source>
</evidence>
<gene>
    <name evidence="12" type="ORF">KIH73_04515</name>
</gene>
<evidence type="ECO:0000256" key="4">
    <source>
        <dbReference type="ARBA" id="ARBA00022475"/>
    </source>
</evidence>
<protein>
    <recommendedName>
        <fullName evidence="9">Maltose/maltodextrin transport system permease protein</fullName>
    </recommendedName>
</protein>
<dbReference type="InterPro" id="IPR000515">
    <property type="entry name" value="MetI-like"/>
</dbReference>
<dbReference type="Pfam" id="PF00528">
    <property type="entry name" value="BPD_transp_1"/>
    <property type="match status" value="1"/>
</dbReference>
<keyword evidence="9" id="KW-0762">Sugar transport</keyword>
<dbReference type="RefSeq" id="WP_219081032.1">
    <property type="nucleotide sequence ID" value="NZ_JAHBBD010000007.1"/>
</dbReference>
<feature type="domain" description="ABC transmembrane type-1" evidence="11">
    <location>
        <begin position="231"/>
        <end position="451"/>
    </location>
</feature>
<dbReference type="PANTHER" id="PTHR47314">
    <property type="entry name" value="MALTOSE/MALTODEXTRIN TRANSPORT SYSTEM PERMEASE PROTEIN MALF"/>
    <property type="match status" value="1"/>
</dbReference>